<dbReference type="CDD" id="cd06782">
    <property type="entry name" value="cpPDZ_CPP-like"/>
    <property type="match status" value="1"/>
</dbReference>
<dbReference type="SUPFAM" id="SSF52096">
    <property type="entry name" value="ClpP/crotonase"/>
    <property type="match status" value="1"/>
</dbReference>
<evidence type="ECO:0000256" key="5">
    <source>
        <dbReference type="RuleBase" id="RU004404"/>
    </source>
</evidence>
<dbReference type="PANTHER" id="PTHR32060">
    <property type="entry name" value="TAIL-SPECIFIC PROTEASE"/>
    <property type="match status" value="1"/>
</dbReference>
<dbReference type="Proteomes" id="UP001203945">
    <property type="component" value="Unassembled WGS sequence"/>
</dbReference>
<dbReference type="Pfam" id="PF22694">
    <property type="entry name" value="CtpB_N-like"/>
    <property type="match status" value="1"/>
</dbReference>
<feature type="compositionally biased region" description="Polar residues" evidence="6">
    <location>
        <begin position="503"/>
        <end position="513"/>
    </location>
</feature>
<evidence type="ECO:0000256" key="4">
    <source>
        <dbReference type="ARBA" id="ARBA00022825"/>
    </source>
</evidence>
<dbReference type="InterPro" id="IPR001478">
    <property type="entry name" value="PDZ"/>
</dbReference>
<proteinExistence type="inferred from homology"/>
<keyword evidence="3 5" id="KW-0378">Hydrolase</keyword>
<dbReference type="SUPFAM" id="SSF50156">
    <property type="entry name" value="PDZ domain-like"/>
    <property type="match status" value="1"/>
</dbReference>
<evidence type="ECO:0000313" key="8">
    <source>
        <dbReference type="EMBL" id="MCQ0969432.1"/>
    </source>
</evidence>
<feature type="region of interest" description="Disordered" evidence="6">
    <location>
        <begin position="358"/>
        <end position="417"/>
    </location>
</feature>
<name>A0ABT1MMB4_9RHOB</name>
<keyword evidence="4 5" id="KW-0720">Serine protease</keyword>
<evidence type="ECO:0000256" key="3">
    <source>
        <dbReference type="ARBA" id="ARBA00022801"/>
    </source>
</evidence>
<reference evidence="8 9" key="1">
    <citation type="submission" date="2022-03" db="EMBL/GenBank/DDBJ databases">
        <authorList>
            <person name="He Y."/>
        </authorList>
    </citation>
    <scope>NUCLEOTIDE SEQUENCE [LARGE SCALE GENOMIC DNA]</scope>
    <source>
        <strain evidence="8 9">TK19116</strain>
        <plasmid evidence="8">unnamed1</plasmid>
    </source>
</reference>
<keyword evidence="8" id="KW-0614">Plasmid</keyword>
<keyword evidence="9" id="KW-1185">Reference proteome</keyword>
<dbReference type="InterPro" id="IPR055210">
    <property type="entry name" value="CtpA/B_N"/>
</dbReference>
<feature type="region of interest" description="Disordered" evidence="6">
    <location>
        <begin position="456"/>
        <end position="513"/>
    </location>
</feature>
<dbReference type="CDD" id="cd07560">
    <property type="entry name" value="Peptidase_S41_CPP"/>
    <property type="match status" value="1"/>
</dbReference>
<comment type="caution">
    <text evidence="8">The sequence shown here is derived from an EMBL/GenBank/DDBJ whole genome shotgun (WGS) entry which is preliminary data.</text>
</comment>
<evidence type="ECO:0000256" key="6">
    <source>
        <dbReference type="SAM" id="MobiDB-lite"/>
    </source>
</evidence>
<dbReference type="Gene3D" id="3.30.750.44">
    <property type="match status" value="1"/>
</dbReference>
<dbReference type="PROSITE" id="PS50106">
    <property type="entry name" value="PDZ"/>
    <property type="match status" value="1"/>
</dbReference>
<evidence type="ECO:0000256" key="2">
    <source>
        <dbReference type="ARBA" id="ARBA00022670"/>
    </source>
</evidence>
<sequence length="513" mass="54063">MKHYLLAGVGGVLAGALVTTQIAGPLIAQEAGRNASIYEQLELFGNVFERVRSDYVEAPDDKKLIEAAINGMLTSLDPHSSFLSANDYEDMQTQTRGSFGGLGIEVSQEDGIVKVVSPMDDTPAAEAGVQTGDFITHVDGESLMGLTLDEAVEKMRGPVGSEITITILREGETEPFDLTMMRDTIKLTAVRSRVEGHAVVLRISTFSDETFSSLETELDKAVEEAGGIDKVTGFVIDLRNNPGGLLTQAIEVSDAFLDAGEIVSTRGRQEGDSERWNAEPGDMAEGKPMVVLINGGSASASEIVTGALQDHRRAIVVGQKSFGKGSVQTVMPVTSDSAIRLTTARYYTPSGRSIQSLGINPDIIVAQPAPPPPGEEEEGEDTPRSQSSFDRSEADLRGALNNDSISDEERQQIEEEAAEVEATAALREEDYQLAYAVDILKGLAAVDFRAGDVTASATPAATGEDSGTENAPAEGEETVPEPQPEGGADAGTDAEAAPEDGTGQATGTDAPSQ</sequence>
<dbReference type="Pfam" id="PF03572">
    <property type="entry name" value="Peptidase_S41"/>
    <property type="match status" value="1"/>
</dbReference>
<keyword evidence="2 5" id="KW-0645">Protease</keyword>
<dbReference type="InterPro" id="IPR036034">
    <property type="entry name" value="PDZ_sf"/>
</dbReference>
<dbReference type="NCBIfam" id="TIGR00225">
    <property type="entry name" value="prc"/>
    <property type="match status" value="1"/>
</dbReference>
<evidence type="ECO:0000313" key="9">
    <source>
        <dbReference type="Proteomes" id="UP001203945"/>
    </source>
</evidence>
<dbReference type="Gene3D" id="3.90.226.10">
    <property type="entry name" value="2-enoyl-CoA Hydratase, Chain A, domain 1"/>
    <property type="match status" value="1"/>
</dbReference>
<dbReference type="InterPro" id="IPR005151">
    <property type="entry name" value="Tail-specific_protease"/>
</dbReference>
<dbReference type="SMART" id="SM00228">
    <property type="entry name" value="PDZ"/>
    <property type="match status" value="1"/>
</dbReference>
<dbReference type="Pfam" id="PF17820">
    <property type="entry name" value="PDZ_6"/>
    <property type="match status" value="1"/>
</dbReference>
<dbReference type="RefSeq" id="WP_255328382.1">
    <property type="nucleotide sequence ID" value="NZ_JAKZEU010000001.1"/>
</dbReference>
<dbReference type="EMBL" id="JAKZEU010000001">
    <property type="protein sequence ID" value="MCQ0969432.1"/>
    <property type="molecule type" value="Genomic_DNA"/>
</dbReference>
<accession>A0ABT1MMB4</accession>
<dbReference type="Gene3D" id="2.30.42.10">
    <property type="match status" value="1"/>
</dbReference>
<evidence type="ECO:0000259" key="7">
    <source>
        <dbReference type="PROSITE" id="PS50106"/>
    </source>
</evidence>
<comment type="similarity">
    <text evidence="1 5">Belongs to the peptidase S41A family.</text>
</comment>
<gene>
    <name evidence="8" type="ORF">MLD63_03135</name>
</gene>
<feature type="domain" description="PDZ" evidence="7">
    <location>
        <begin position="88"/>
        <end position="156"/>
    </location>
</feature>
<feature type="compositionally biased region" description="Low complexity" evidence="6">
    <location>
        <begin position="484"/>
        <end position="501"/>
    </location>
</feature>
<protein>
    <submittedName>
        <fullName evidence="8">S41 family peptidase</fullName>
    </submittedName>
</protein>
<dbReference type="SMART" id="SM00245">
    <property type="entry name" value="TSPc"/>
    <property type="match status" value="1"/>
</dbReference>
<evidence type="ECO:0000256" key="1">
    <source>
        <dbReference type="ARBA" id="ARBA00009179"/>
    </source>
</evidence>
<geneLocation type="plasmid" evidence="8">
    <name>unnamed1</name>
</geneLocation>
<dbReference type="PANTHER" id="PTHR32060:SF30">
    <property type="entry name" value="CARBOXY-TERMINAL PROCESSING PROTEASE CTPA"/>
    <property type="match status" value="1"/>
</dbReference>
<dbReference type="InterPro" id="IPR004447">
    <property type="entry name" value="Peptidase_S41A"/>
</dbReference>
<organism evidence="8 9">
    <name type="scientific">Paracoccus albicereus</name>
    <dbReference type="NCBI Taxonomy" id="2922394"/>
    <lineage>
        <taxon>Bacteria</taxon>
        <taxon>Pseudomonadati</taxon>
        <taxon>Pseudomonadota</taxon>
        <taxon>Alphaproteobacteria</taxon>
        <taxon>Rhodobacterales</taxon>
        <taxon>Paracoccaceae</taxon>
        <taxon>Paracoccus</taxon>
    </lineage>
</organism>
<dbReference type="InterPro" id="IPR029045">
    <property type="entry name" value="ClpP/crotonase-like_dom_sf"/>
</dbReference>
<dbReference type="InterPro" id="IPR041489">
    <property type="entry name" value="PDZ_6"/>
</dbReference>